<dbReference type="STRING" id="1121345.SAMN02745217_02314"/>
<dbReference type="RefSeq" id="WP_073589003.1">
    <property type="nucleotide sequence ID" value="NZ_FRFD01000006.1"/>
</dbReference>
<reference evidence="2 3" key="1">
    <citation type="submission" date="2016-12" db="EMBL/GenBank/DDBJ databases">
        <authorList>
            <person name="Song W.-J."/>
            <person name="Kurnit D.M."/>
        </authorList>
    </citation>
    <scope>NUCLEOTIDE SEQUENCE [LARGE SCALE GENOMIC DNA]</scope>
    <source>
        <strain evidence="2 3">DSM 12503</strain>
    </source>
</reference>
<dbReference type="Gene3D" id="3.90.1010.20">
    <property type="match status" value="2"/>
</dbReference>
<evidence type="ECO:0000313" key="3">
    <source>
        <dbReference type="Proteomes" id="UP000184612"/>
    </source>
</evidence>
<feature type="signal peptide" evidence="1">
    <location>
        <begin position="1"/>
        <end position="20"/>
    </location>
</feature>
<feature type="chain" id="PRO_5038772558" description="Major membrane immunogen, membrane-anchored lipoprotein" evidence="1">
    <location>
        <begin position="21"/>
        <end position="337"/>
    </location>
</feature>
<evidence type="ECO:0000313" key="2">
    <source>
        <dbReference type="EMBL" id="SHO49439.1"/>
    </source>
</evidence>
<gene>
    <name evidence="2" type="ORF">SAMN02745217_02314</name>
</gene>
<evidence type="ECO:0008006" key="4">
    <source>
        <dbReference type="Google" id="ProtNLM"/>
    </source>
</evidence>
<accession>A0A1M7YA19</accession>
<protein>
    <recommendedName>
        <fullName evidence="4">Major membrane immunogen, membrane-anchored lipoprotein</fullName>
    </recommendedName>
</protein>
<keyword evidence="3" id="KW-1185">Reference proteome</keyword>
<dbReference type="PROSITE" id="PS51257">
    <property type="entry name" value="PROKAR_LIPOPROTEIN"/>
    <property type="match status" value="1"/>
</dbReference>
<name>A0A1M7YA19_9FIRM</name>
<dbReference type="Proteomes" id="UP000184612">
    <property type="component" value="Unassembled WGS sequence"/>
</dbReference>
<dbReference type="AlphaFoldDB" id="A0A1M7YA19"/>
<dbReference type="OrthoDB" id="2026742at2"/>
<keyword evidence="1" id="KW-0732">Signal</keyword>
<evidence type="ECO:0000256" key="1">
    <source>
        <dbReference type="SAM" id="SignalP"/>
    </source>
</evidence>
<proteinExistence type="predicted"/>
<dbReference type="EMBL" id="FRFD01000006">
    <property type="protein sequence ID" value="SHO49439.1"/>
    <property type="molecule type" value="Genomic_DNA"/>
</dbReference>
<sequence length="337" mass="34893">MKKGLALVLIFVLAFATLTACGKSGGSNGKAIKTGLGVVTSVASSKNVEDKDGVAETDSYVAAVTVGSDGKIIDCKLDAAQTQINFSKEGKITSDKTAAVQTKQEKKEAYGMKSQSGIGKEWYEQADSFAKYCVGKTLDQIKGIAVTEEGTAKDADLASSVTVHIGDFISVVAKAVENAQDLGAKSGDKLGLGIGTTIDKSTDAAADTDGLAEAYSYYTAVTVDSSSKISSCAIDASISDINFNATGAITSDLTAAVQTKQEKKDAYGMKSQSAIGKEWYEQANSFAKYVTGKTVEQVKGIAVSDEGTPSDSDLSSSVTVHIAPFTGVIEKAVTNAK</sequence>
<organism evidence="2 3">
    <name type="scientific">Anaerocolumna xylanovorans DSM 12503</name>
    <dbReference type="NCBI Taxonomy" id="1121345"/>
    <lineage>
        <taxon>Bacteria</taxon>
        <taxon>Bacillati</taxon>
        <taxon>Bacillota</taxon>
        <taxon>Clostridia</taxon>
        <taxon>Lachnospirales</taxon>
        <taxon>Lachnospiraceae</taxon>
        <taxon>Anaerocolumna</taxon>
    </lineage>
</organism>